<keyword evidence="7" id="KW-1133">Transmembrane helix</keyword>
<dbReference type="PANTHER" id="PTHR23081:SF36">
    <property type="entry name" value="RNA POLYMERASE II SUBUNIT A C-TERMINAL DOMAIN PHOSPHATASE"/>
    <property type="match status" value="1"/>
</dbReference>
<dbReference type="InterPro" id="IPR001357">
    <property type="entry name" value="BRCT_dom"/>
</dbReference>
<evidence type="ECO:0000256" key="4">
    <source>
        <dbReference type="ARBA" id="ARBA00023242"/>
    </source>
</evidence>
<keyword evidence="7" id="KW-0472">Membrane</keyword>
<evidence type="ECO:0000256" key="3">
    <source>
        <dbReference type="ARBA" id="ARBA00022801"/>
    </source>
</evidence>
<gene>
    <name evidence="9" type="ORF">RFI_07273</name>
</gene>
<dbReference type="OrthoDB" id="251770at2759"/>
<evidence type="ECO:0000313" key="10">
    <source>
        <dbReference type="Proteomes" id="UP000023152"/>
    </source>
</evidence>
<dbReference type="EC" id="3.1.3.16" evidence="2"/>
<evidence type="ECO:0000259" key="8">
    <source>
        <dbReference type="PROSITE" id="PS50172"/>
    </source>
</evidence>
<dbReference type="AlphaFoldDB" id="X6NVL0"/>
<dbReference type="PROSITE" id="PS50172">
    <property type="entry name" value="BRCT"/>
    <property type="match status" value="1"/>
</dbReference>
<comment type="caution">
    <text evidence="9">The sequence shown here is derived from an EMBL/GenBank/DDBJ whole genome shotgun (WGS) entry which is preliminary data.</text>
</comment>
<evidence type="ECO:0000256" key="2">
    <source>
        <dbReference type="ARBA" id="ARBA00013081"/>
    </source>
</evidence>
<accession>X6NVL0</accession>
<proteinExistence type="predicted"/>
<comment type="subcellular location">
    <subcellularLocation>
        <location evidence="1">Nucleus</location>
    </subcellularLocation>
</comment>
<feature type="domain" description="BRCT" evidence="8">
    <location>
        <begin position="119"/>
        <end position="227"/>
    </location>
</feature>
<keyword evidence="7" id="KW-0812">Transmembrane</keyword>
<dbReference type="InterPro" id="IPR039189">
    <property type="entry name" value="Fcp1"/>
</dbReference>
<evidence type="ECO:0000256" key="7">
    <source>
        <dbReference type="SAM" id="Phobius"/>
    </source>
</evidence>
<evidence type="ECO:0000256" key="6">
    <source>
        <dbReference type="ARBA" id="ARBA00048336"/>
    </source>
</evidence>
<evidence type="ECO:0000256" key="1">
    <source>
        <dbReference type="ARBA" id="ARBA00004123"/>
    </source>
</evidence>
<dbReference type="Pfam" id="PF00533">
    <property type="entry name" value="BRCT"/>
    <property type="match status" value="1"/>
</dbReference>
<dbReference type="InterPro" id="IPR036420">
    <property type="entry name" value="BRCT_dom_sf"/>
</dbReference>
<comment type="catalytic activity">
    <reaction evidence="5">
        <text>O-phospho-L-seryl-[protein] + H2O = L-seryl-[protein] + phosphate</text>
        <dbReference type="Rhea" id="RHEA:20629"/>
        <dbReference type="Rhea" id="RHEA-COMP:9863"/>
        <dbReference type="Rhea" id="RHEA-COMP:11604"/>
        <dbReference type="ChEBI" id="CHEBI:15377"/>
        <dbReference type="ChEBI" id="CHEBI:29999"/>
        <dbReference type="ChEBI" id="CHEBI:43474"/>
        <dbReference type="ChEBI" id="CHEBI:83421"/>
        <dbReference type="EC" id="3.1.3.16"/>
    </reaction>
</comment>
<dbReference type="GO" id="GO:0005634">
    <property type="term" value="C:nucleus"/>
    <property type="evidence" value="ECO:0007669"/>
    <property type="project" value="UniProtKB-SubCell"/>
</dbReference>
<feature type="transmembrane region" description="Helical" evidence="7">
    <location>
        <begin position="268"/>
        <end position="284"/>
    </location>
</feature>
<dbReference type="Gene3D" id="3.40.50.10190">
    <property type="entry name" value="BRCT domain"/>
    <property type="match status" value="1"/>
</dbReference>
<dbReference type="GO" id="GO:0008420">
    <property type="term" value="F:RNA polymerase II CTD heptapeptide repeat phosphatase activity"/>
    <property type="evidence" value="ECO:0007669"/>
    <property type="project" value="InterPro"/>
</dbReference>
<evidence type="ECO:0000313" key="9">
    <source>
        <dbReference type="EMBL" id="ETO29844.1"/>
    </source>
</evidence>
<dbReference type="EMBL" id="ASPP01005809">
    <property type="protein sequence ID" value="ETO29844.1"/>
    <property type="molecule type" value="Genomic_DNA"/>
</dbReference>
<keyword evidence="10" id="KW-1185">Reference proteome</keyword>
<organism evidence="9 10">
    <name type="scientific">Reticulomyxa filosa</name>
    <dbReference type="NCBI Taxonomy" id="46433"/>
    <lineage>
        <taxon>Eukaryota</taxon>
        <taxon>Sar</taxon>
        <taxon>Rhizaria</taxon>
        <taxon>Retaria</taxon>
        <taxon>Foraminifera</taxon>
        <taxon>Monothalamids</taxon>
        <taxon>Reticulomyxidae</taxon>
        <taxon>Reticulomyxa</taxon>
    </lineage>
</organism>
<dbReference type="SUPFAM" id="SSF52113">
    <property type="entry name" value="BRCT domain"/>
    <property type="match status" value="1"/>
</dbReference>
<keyword evidence="3" id="KW-0378">Hydrolase</keyword>
<evidence type="ECO:0000256" key="5">
    <source>
        <dbReference type="ARBA" id="ARBA00047761"/>
    </source>
</evidence>
<keyword evidence="4" id="KW-0539">Nucleus</keyword>
<comment type="catalytic activity">
    <reaction evidence="6">
        <text>O-phospho-L-threonyl-[protein] + H2O = L-threonyl-[protein] + phosphate</text>
        <dbReference type="Rhea" id="RHEA:47004"/>
        <dbReference type="Rhea" id="RHEA-COMP:11060"/>
        <dbReference type="Rhea" id="RHEA-COMP:11605"/>
        <dbReference type="ChEBI" id="CHEBI:15377"/>
        <dbReference type="ChEBI" id="CHEBI:30013"/>
        <dbReference type="ChEBI" id="CHEBI:43474"/>
        <dbReference type="ChEBI" id="CHEBI:61977"/>
        <dbReference type="EC" id="3.1.3.16"/>
    </reaction>
</comment>
<dbReference type="CDD" id="cd17729">
    <property type="entry name" value="BRCT_CTDP1"/>
    <property type="match status" value="1"/>
</dbReference>
<name>X6NVL0_RETFI</name>
<protein>
    <recommendedName>
        <fullName evidence="2">protein-serine/threonine phosphatase</fullName>
        <ecNumber evidence="2">3.1.3.16</ecNumber>
    </recommendedName>
</protein>
<dbReference type="SMART" id="SM00292">
    <property type="entry name" value="BRCT"/>
    <property type="match status" value="1"/>
</dbReference>
<sequence length="297" mass="34835">MIVDDTPEIWVNMLDVHRVPKYLFWPDSESASLSSKNKNSSPSQWNEESLTKQNKDNVLLQLQYVCKVCICVFVSTDINIDCCVKNVKKEIKQKYTKALHQLYFGNHPLKSCSLILNCMRKHVLKDCRILFTGLFPSKMDPSRDRHWKFATTFGRKVPPFYTYYIHIHKGAECVSDLDQSVTHVIARDRLTQKVEDALNMSVPVVHVNWLYECMNHLKRVDTTYFERKLKDFKDTPPSMVFFLNFGQSHKKILLFVTFTSGLLQCKEYIPYVVVCFVLFSFFFSKKKNERATTPEKR</sequence>
<reference evidence="9 10" key="1">
    <citation type="journal article" date="2013" name="Curr. Biol.">
        <title>The Genome of the Foraminiferan Reticulomyxa filosa.</title>
        <authorList>
            <person name="Glockner G."/>
            <person name="Hulsmann N."/>
            <person name="Schleicher M."/>
            <person name="Noegel A.A."/>
            <person name="Eichinger L."/>
            <person name="Gallinger C."/>
            <person name="Pawlowski J."/>
            <person name="Sierra R."/>
            <person name="Euteneuer U."/>
            <person name="Pillet L."/>
            <person name="Moustafa A."/>
            <person name="Platzer M."/>
            <person name="Groth M."/>
            <person name="Szafranski K."/>
            <person name="Schliwa M."/>
        </authorList>
    </citation>
    <scope>NUCLEOTIDE SEQUENCE [LARGE SCALE GENOMIC DNA]</scope>
</reference>
<dbReference type="Proteomes" id="UP000023152">
    <property type="component" value="Unassembled WGS sequence"/>
</dbReference>
<dbReference type="PANTHER" id="PTHR23081">
    <property type="entry name" value="RNA POLYMERASE II CTD PHOSPHATASE"/>
    <property type="match status" value="1"/>
</dbReference>